<accession>A0A2J6TGA0</accession>
<feature type="region of interest" description="Disordered" evidence="1">
    <location>
        <begin position="43"/>
        <end position="69"/>
    </location>
</feature>
<evidence type="ECO:0000313" key="2">
    <source>
        <dbReference type="EMBL" id="PMD62044.1"/>
    </source>
</evidence>
<dbReference type="AlphaFoldDB" id="A0A2J6TGA0"/>
<keyword evidence="3" id="KW-1185">Reference proteome</keyword>
<reference evidence="2 3" key="1">
    <citation type="submission" date="2016-04" db="EMBL/GenBank/DDBJ databases">
        <title>A degradative enzymes factory behind the ericoid mycorrhizal symbiosis.</title>
        <authorList>
            <consortium name="DOE Joint Genome Institute"/>
            <person name="Martino E."/>
            <person name="Morin E."/>
            <person name="Grelet G."/>
            <person name="Kuo A."/>
            <person name="Kohler A."/>
            <person name="Daghino S."/>
            <person name="Barry K."/>
            <person name="Choi C."/>
            <person name="Cichocki N."/>
            <person name="Clum A."/>
            <person name="Copeland A."/>
            <person name="Hainaut M."/>
            <person name="Haridas S."/>
            <person name="Labutti K."/>
            <person name="Lindquist E."/>
            <person name="Lipzen A."/>
            <person name="Khouja H.-R."/>
            <person name="Murat C."/>
            <person name="Ohm R."/>
            <person name="Olson A."/>
            <person name="Spatafora J."/>
            <person name="Veneault-Fourrey C."/>
            <person name="Henrissat B."/>
            <person name="Grigoriev I."/>
            <person name="Martin F."/>
            <person name="Perotto S."/>
        </authorList>
    </citation>
    <scope>NUCLEOTIDE SEQUENCE [LARGE SCALE GENOMIC DNA]</scope>
    <source>
        <strain evidence="2 3">E</strain>
    </source>
</reference>
<protein>
    <submittedName>
        <fullName evidence="2">Uncharacterized protein</fullName>
    </submittedName>
</protein>
<dbReference type="Proteomes" id="UP000235371">
    <property type="component" value="Unassembled WGS sequence"/>
</dbReference>
<dbReference type="InParanoid" id="A0A2J6TGA0"/>
<gene>
    <name evidence="2" type="ORF">K444DRAFT_628059</name>
</gene>
<dbReference type="GeneID" id="36590956"/>
<dbReference type="RefSeq" id="XP_024738948.1">
    <property type="nucleotide sequence ID" value="XM_024882879.1"/>
</dbReference>
<proteinExistence type="predicted"/>
<dbReference type="EMBL" id="KZ613785">
    <property type="protein sequence ID" value="PMD62044.1"/>
    <property type="molecule type" value="Genomic_DNA"/>
</dbReference>
<evidence type="ECO:0000313" key="3">
    <source>
        <dbReference type="Proteomes" id="UP000235371"/>
    </source>
</evidence>
<evidence type="ECO:0000256" key="1">
    <source>
        <dbReference type="SAM" id="MobiDB-lite"/>
    </source>
</evidence>
<organism evidence="2 3">
    <name type="scientific">Hyaloscypha bicolor E</name>
    <dbReference type="NCBI Taxonomy" id="1095630"/>
    <lineage>
        <taxon>Eukaryota</taxon>
        <taxon>Fungi</taxon>
        <taxon>Dikarya</taxon>
        <taxon>Ascomycota</taxon>
        <taxon>Pezizomycotina</taxon>
        <taxon>Leotiomycetes</taxon>
        <taxon>Helotiales</taxon>
        <taxon>Hyaloscyphaceae</taxon>
        <taxon>Hyaloscypha</taxon>
        <taxon>Hyaloscypha bicolor</taxon>
    </lineage>
</organism>
<sequence>MKACGIWPKLNQRKSGKKLRQWRQPSTQKANLKKIFIHPSTPRVIYGPGQSGGEENGEGEKANGKAWQPGNSRPCVAEYLVTWEEVGMGKKTDGVQVPKMPSHLEGFVASALPTRRVRIRIWGPRAPYTFLESTCRGFNNSLKFEPLNQPMLDDMRPEMYCENAGNKKYD</sequence>
<name>A0A2J6TGA0_9HELO</name>